<organism evidence="2">
    <name type="scientific">Ixodes ricinus</name>
    <name type="common">Common tick</name>
    <name type="synonym">Acarus ricinus</name>
    <dbReference type="NCBI Taxonomy" id="34613"/>
    <lineage>
        <taxon>Eukaryota</taxon>
        <taxon>Metazoa</taxon>
        <taxon>Ecdysozoa</taxon>
        <taxon>Arthropoda</taxon>
        <taxon>Chelicerata</taxon>
        <taxon>Arachnida</taxon>
        <taxon>Acari</taxon>
        <taxon>Parasitiformes</taxon>
        <taxon>Ixodida</taxon>
        <taxon>Ixodoidea</taxon>
        <taxon>Ixodidae</taxon>
        <taxon>Ixodinae</taxon>
        <taxon>Ixodes</taxon>
    </lineage>
</organism>
<reference evidence="2" key="1">
    <citation type="submission" date="2019-12" db="EMBL/GenBank/DDBJ databases">
        <title>An insight into the sialome of adult female Ixodes ricinus ticks feeding for 6 days.</title>
        <authorList>
            <person name="Perner J."/>
            <person name="Ribeiro J.M.C."/>
        </authorList>
    </citation>
    <scope>NUCLEOTIDE SEQUENCE</scope>
    <source>
        <strain evidence="2">Semi-engorged</strain>
        <tissue evidence="2">Salivary glands</tissue>
    </source>
</reference>
<sequence>MCRSGTLPCFRLASVFLHGSALLCSSVCNASHSLIPTPFVQLIFHTLLSSVDAFAVEPRKACKCSRANHFLIVLYL</sequence>
<dbReference type="AlphaFoldDB" id="A0A6B0U4X0"/>
<name>A0A6B0U4X0_IXORI</name>
<evidence type="ECO:0000256" key="1">
    <source>
        <dbReference type="SAM" id="SignalP"/>
    </source>
</evidence>
<evidence type="ECO:0000313" key="2">
    <source>
        <dbReference type="EMBL" id="MXU83635.1"/>
    </source>
</evidence>
<feature type="chain" id="PRO_5025515875" evidence="1">
    <location>
        <begin position="22"/>
        <end position="76"/>
    </location>
</feature>
<keyword evidence="1" id="KW-0732">Signal</keyword>
<proteinExistence type="predicted"/>
<dbReference type="EMBL" id="GIFC01001552">
    <property type="protein sequence ID" value="MXU83635.1"/>
    <property type="molecule type" value="Transcribed_RNA"/>
</dbReference>
<protein>
    <submittedName>
        <fullName evidence="2">Putative secreted protein</fullName>
    </submittedName>
</protein>
<accession>A0A6B0U4X0</accession>
<feature type="signal peptide" evidence="1">
    <location>
        <begin position="1"/>
        <end position="21"/>
    </location>
</feature>